<dbReference type="Proteomes" id="UP000320672">
    <property type="component" value="Chromosome"/>
</dbReference>
<dbReference type="GO" id="GO:0032259">
    <property type="term" value="P:methylation"/>
    <property type="evidence" value="ECO:0007669"/>
    <property type="project" value="UniProtKB-KW"/>
</dbReference>
<dbReference type="AlphaFoldDB" id="A0A517MPA9"/>
<proteinExistence type="predicted"/>
<name>A0A517MPA9_9BACT</name>
<dbReference type="GO" id="GO:0008168">
    <property type="term" value="F:methyltransferase activity"/>
    <property type="evidence" value="ECO:0007669"/>
    <property type="project" value="UniProtKB-KW"/>
</dbReference>
<gene>
    <name evidence="2" type="ORF">FF011L_55390</name>
</gene>
<dbReference type="PANTHER" id="PTHR43591">
    <property type="entry name" value="METHYLTRANSFERASE"/>
    <property type="match status" value="1"/>
</dbReference>
<accession>A0A517MPA9</accession>
<keyword evidence="2" id="KW-0808">Transferase</keyword>
<sequence length="215" mass="23951">MISPDLYKNSQTYDFFIKLLGYQAGIDRYLRTMTLETAPRRVLDAGCGTGLLGLHFLQRFPQTRLLATDLEPNFLQATLANADSRKIDRKRIEVGIANISAPRKITSLDGQLSTLDEGTFDLICVGAVVGYADDTKQSLRELVSLLAPGGTLINIEMNESLTGRFVSHRYHYHNIPLAQMQQLLTEAGCEMKAMKLSLKHLPAKLTRTAIVARKK</sequence>
<reference evidence="2 3" key="1">
    <citation type="submission" date="2019-02" db="EMBL/GenBank/DDBJ databases">
        <title>Deep-cultivation of Planctomycetes and their phenomic and genomic characterization uncovers novel biology.</title>
        <authorList>
            <person name="Wiegand S."/>
            <person name="Jogler M."/>
            <person name="Boedeker C."/>
            <person name="Pinto D."/>
            <person name="Vollmers J."/>
            <person name="Rivas-Marin E."/>
            <person name="Kohn T."/>
            <person name="Peeters S.H."/>
            <person name="Heuer A."/>
            <person name="Rast P."/>
            <person name="Oberbeckmann S."/>
            <person name="Bunk B."/>
            <person name="Jeske O."/>
            <person name="Meyerdierks A."/>
            <person name="Storesund J.E."/>
            <person name="Kallscheuer N."/>
            <person name="Luecker S."/>
            <person name="Lage O.M."/>
            <person name="Pohl T."/>
            <person name="Merkel B.J."/>
            <person name="Hornburger P."/>
            <person name="Mueller R.-W."/>
            <person name="Bruemmer F."/>
            <person name="Labrenz M."/>
            <person name="Spormann A.M."/>
            <person name="Op den Camp H."/>
            <person name="Overmann J."/>
            <person name="Amann R."/>
            <person name="Jetten M.S.M."/>
            <person name="Mascher T."/>
            <person name="Medema M.H."/>
            <person name="Devos D.P."/>
            <person name="Kaster A.-K."/>
            <person name="Ovreas L."/>
            <person name="Rohde M."/>
            <person name="Galperin M.Y."/>
            <person name="Jogler C."/>
        </authorList>
    </citation>
    <scope>NUCLEOTIDE SEQUENCE [LARGE SCALE GENOMIC DNA]</scope>
    <source>
        <strain evidence="2 3">FF011L</strain>
    </source>
</reference>
<keyword evidence="3" id="KW-1185">Reference proteome</keyword>
<dbReference type="InterPro" id="IPR029063">
    <property type="entry name" value="SAM-dependent_MTases_sf"/>
</dbReference>
<organism evidence="2 3">
    <name type="scientific">Roseimaritima multifibrata</name>
    <dbReference type="NCBI Taxonomy" id="1930274"/>
    <lineage>
        <taxon>Bacteria</taxon>
        <taxon>Pseudomonadati</taxon>
        <taxon>Planctomycetota</taxon>
        <taxon>Planctomycetia</taxon>
        <taxon>Pirellulales</taxon>
        <taxon>Pirellulaceae</taxon>
        <taxon>Roseimaritima</taxon>
    </lineage>
</organism>
<dbReference type="SUPFAM" id="SSF53335">
    <property type="entry name" value="S-adenosyl-L-methionine-dependent methyltransferases"/>
    <property type="match status" value="1"/>
</dbReference>
<dbReference type="InterPro" id="IPR013217">
    <property type="entry name" value="Methyltransf_12"/>
</dbReference>
<dbReference type="KEGG" id="rml:FF011L_55390"/>
<dbReference type="Gene3D" id="3.40.50.150">
    <property type="entry name" value="Vaccinia Virus protein VP39"/>
    <property type="match status" value="1"/>
</dbReference>
<dbReference type="EMBL" id="CP036262">
    <property type="protein sequence ID" value="QDS96726.1"/>
    <property type="molecule type" value="Genomic_DNA"/>
</dbReference>
<dbReference type="PANTHER" id="PTHR43591:SF110">
    <property type="entry name" value="RHODANESE DOMAIN-CONTAINING PROTEIN"/>
    <property type="match status" value="1"/>
</dbReference>
<protein>
    <submittedName>
        <fullName evidence="2">Ubiquinone/menaquinone biosynthesis methyltransferase</fullName>
    </submittedName>
</protein>
<dbReference type="OrthoDB" id="272052at2"/>
<keyword evidence="2" id="KW-0489">Methyltransferase</keyword>
<feature type="domain" description="Methyltransferase type 12" evidence="1">
    <location>
        <begin position="43"/>
        <end position="152"/>
    </location>
</feature>
<dbReference type="CDD" id="cd02440">
    <property type="entry name" value="AdoMet_MTases"/>
    <property type="match status" value="1"/>
</dbReference>
<evidence type="ECO:0000313" key="3">
    <source>
        <dbReference type="Proteomes" id="UP000320672"/>
    </source>
</evidence>
<dbReference type="Pfam" id="PF08242">
    <property type="entry name" value="Methyltransf_12"/>
    <property type="match status" value="1"/>
</dbReference>
<evidence type="ECO:0000259" key="1">
    <source>
        <dbReference type="Pfam" id="PF08242"/>
    </source>
</evidence>
<keyword evidence="2" id="KW-0830">Ubiquinone</keyword>
<evidence type="ECO:0000313" key="2">
    <source>
        <dbReference type="EMBL" id="QDS96726.1"/>
    </source>
</evidence>
<dbReference type="RefSeq" id="WP_145354813.1">
    <property type="nucleotide sequence ID" value="NZ_CP036262.1"/>
</dbReference>